<dbReference type="InterPro" id="IPR043129">
    <property type="entry name" value="ATPase_NBD"/>
</dbReference>
<evidence type="ECO:0000256" key="5">
    <source>
        <dbReference type="ARBA" id="ARBA00023315"/>
    </source>
</evidence>
<dbReference type="Proteomes" id="UP000053257">
    <property type="component" value="Unassembled WGS sequence"/>
</dbReference>
<evidence type="ECO:0000259" key="7">
    <source>
        <dbReference type="Pfam" id="PF00814"/>
    </source>
</evidence>
<evidence type="ECO:0000256" key="1">
    <source>
        <dbReference type="ARBA" id="ARBA00012156"/>
    </source>
</evidence>
<dbReference type="STRING" id="745531.A0A0C3PN94"/>
<feature type="domain" description="Gcp-like" evidence="7">
    <location>
        <begin position="74"/>
        <end position="374"/>
    </location>
</feature>
<name>A0A0C3PN94_PHLG1</name>
<dbReference type="Pfam" id="PF00814">
    <property type="entry name" value="TsaD"/>
    <property type="match status" value="1"/>
</dbReference>
<keyword evidence="9" id="KW-1185">Reference proteome</keyword>
<evidence type="ECO:0000256" key="6">
    <source>
        <dbReference type="ARBA" id="ARBA00048117"/>
    </source>
</evidence>
<comment type="catalytic activity">
    <reaction evidence="6">
        <text>L-threonylcarbamoyladenylate + adenosine(37) in tRNA = N(6)-L-threonylcarbamoyladenosine(37) in tRNA + AMP + H(+)</text>
        <dbReference type="Rhea" id="RHEA:37059"/>
        <dbReference type="Rhea" id="RHEA-COMP:10162"/>
        <dbReference type="Rhea" id="RHEA-COMP:10163"/>
        <dbReference type="ChEBI" id="CHEBI:15378"/>
        <dbReference type="ChEBI" id="CHEBI:73682"/>
        <dbReference type="ChEBI" id="CHEBI:74411"/>
        <dbReference type="ChEBI" id="CHEBI:74418"/>
        <dbReference type="ChEBI" id="CHEBI:456215"/>
        <dbReference type="EC" id="2.3.1.234"/>
    </reaction>
</comment>
<accession>A0A0C3PN94</accession>
<dbReference type="PRINTS" id="PR00789">
    <property type="entry name" value="OSIALOPTASE"/>
</dbReference>
<dbReference type="GO" id="GO:0072670">
    <property type="term" value="P:mitochondrial tRNA threonylcarbamoyladenosine modification"/>
    <property type="evidence" value="ECO:0007669"/>
    <property type="project" value="TreeGrafter"/>
</dbReference>
<gene>
    <name evidence="8" type="ORF">PHLGIDRAFT_69637</name>
</gene>
<reference evidence="8 9" key="1">
    <citation type="journal article" date="2014" name="PLoS Genet.">
        <title>Analysis of the Phlebiopsis gigantea genome, transcriptome and secretome provides insight into its pioneer colonization strategies of wood.</title>
        <authorList>
            <person name="Hori C."/>
            <person name="Ishida T."/>
            <person name="Igarashi K."/>
            <person name="Samejima M."/>
            <person name="Suzuki H."/>
            <person name="Master E."/>
            <person name="Ferreira P."/>
            <person name="Ruiz-Duenas F.J."/>
            <person name="Held B."/>
            <person name="Canessa P."/>
            <person name="Larrondo L.F."/>
            <person name="Schmoll M."/>
            <person name="Druzhinina I.S."/>
            <person name="Kubicek C.P."/>
            <person name="Gaskell J.A."/>
            <person name="Kersten P."/>
            <person name="St John F."/>
            <person name="Glasner J."/>
            <person name="Sabat G."/>
            <person name="Splinter BonDurant S."/>
            <person name="Syed K."/>
            <person name="Yadav J."/>
            <person name="Mgbeahuruike A.C."/>
            <person name="Kovalchuk A."/>
            <person name="Asiegbu F.O."/>
            <person name="Lackner G."/>
            <person name="Hoffmeister D."/>
            <person name="Rencoret J."/>
            <person name="Gutierrez A."/>
            <person name="Sun H."/>
            <person name="Lindquist E."/>
            <person name="Barry K."/>
            <person name="Riley R."/>
            <person name="Grigoriev I.V."/>
            <person name="Henrissat B."/>
            <person name="Kues U."/>
            <person name="Berka R.M."/>
            <person name="Martinez A.T."/>
            <person name="Covert S.F."/>
            <person name="Blanchette R.A."/>
            <person name="Cullen D."/>
        </authorList>
    </citation>
    <scope>NUCLEOTIDE SEQUENCE [LARGE SCALE GENOMIC DNA]</scope>
    <source>
        <strain evidence="8 9">11061_1 CR5-6</strain>
    </source>
</reference>
<dbReference type="PANTHER" id="PTHR11735">
    <property type="entry name" value="TRNA N6-ADENOSINE THREONYLCARBAMOYLTRANSFERASE"/>
    <property type="match status" value="1"/>
</dbReference>
<keyword evidence="5" id="KW-0012">Acyltransferase</keyword>
<organism evidence="8 9">
    <name type="scientific">Phlebiopsis gigantea (strain 11061_1 CR5-6)</name>
    <name type="common">White-rot fungus</name>
    <name type="synonym">Peniophora gigantea</name>
    <dbReference type="NCBI Taxonomy" id="745531"/>
    <lineage>
        <taxon>Eukaryota</taxon>
        <taxon>Fungi</taxon>
        <taxon>Dikarya</taxon>
        <taxon>Basidiomycota</taxon>
        <taxon>Agaricomycotina</taxon>
        <taxon>Agaricomycetes</taxon>
        <taxon>Polyporales</taxon>
        <taxon>Phanerochaetaceae</taxon>
        <taxon>Phlebiopsis</taxon>
    </lineage>
</organism>
<evidence type="ECO:0000313" key="9">
    <source>
        <dbReference type="Proteomes" id="UP000053257"/>
    </source>
</evidence>
<dbReference type="OrthoDB" id="10259622at2759"/>
<keyword evidence="2" id="KW-0808">Transferase</keyword>
<dbReference type="GO" id="GO:0061711">
    <property type="term" value="F:tRNA N(6)-L-threonylcarbamoyladenine synthase activity"/>
    <property type="evidence" value="ECO:0007669"/>
    <property type="project" value="UniProtKB-EC"/>
</dbReference>
<dbReference type="GO" id="GO:0046872">
    <property type="term" value="F:metal ion binding"/>
    <property type="evidence" value="ECO:0007669"/>
    <property type="project" value="UniProtKB-KW"/>
</dbReference>
<evidence type="ECO:0000256" key="3">
    <source>
        <dbReference type="ARBA" id="ARBA00022694"/>
    </source>
</evidence>
<dbReference type="GO" id="GO:0005739">
    <property type="term" value="C:mitochondrion"/>
    <property type="evidence" value="ECO:0007669"/>
    <property type="project" value="TreeGrafter"/>
</dbReference>
<dbReference type="EC" id="2.3.1.234" evidence="1"/>
<dbReference type="SUPFAM" id="SSF53067">
    <property type="entry name" value="Actin-like ATPase domain"/>
    <property type="match status" value="1"/>
</dbReference>
<evidence type="ECO:0000256" key="4">
    <source>
        <dbReference type="ARBA" id="ARBA00022723"/>
    </source>
</evidence>
<dbReference type="Gene3D" id="3.30.420.40">
    <property type="match status" value="3"/>
</dbReference>
<dbReference type="HOGENOM" id="CLU_023208_4_3_1"/>
<keyword evidence="3" id="KW-0819">tRNA processing</keyword>
<dbReference type="PANTHER" id="PTHR11735:SF6">
    <property type="entry name" value="TRNA N6-ADENOSINE THREONYLCARBAMOYLTRANSFERASE, MITOCHONDRIAL"/>
    <property type="match status" value="1"/>
</dbReference>
<keyword evidence="4" id="KW-0479">Metal-binding</keyword>
<dbReference type="EMBL" id="KN840482">
    <property type="protein sequence ID" value="KIP08268.1"/>
    <property type="molecule type" value="Genomic_DNA"/>
</dbReference>
<dbReference type="InterPro" id="IPR017861">
    <property type="entry name" value="KAE1/TsaD"/>
</dbReference>
<protein>
    <recommendedName>
        <fullName evidence="1">N(6)-L-threonylcarbamoyladenine synthase</fullName>
        <ecNumber evidence="1">2.3.1.234</ecNumber>
    </recommendedName>
</protein>
<proteinExistence type="predicted"/>
<evidence type="ECO:0000313" key="8">
    <source>
        <dbReference type="EMBL" id="KIP08268.1"/>
    </source>
</evidence>
<sequence length="416" mass="45214">MLSSRLPHHLTHHHGATRTLFQHNSKRCFTLLGLESSRDSTCAAVVSSDGTIHSNVVMKRQVEQLNKEELVMFPLVQISAHQRNMPGVVRKALDEAGMDMSRIDGIAFTQGPGIGGCLNVCSTAAKVLGATLGKPVIGVHHLQAHALAALIPSLYTAAPGAPSTRPPWFPFLAVVATSTHTLVATVSSPDSFRILASPEPGLGEAFDTVARTLALRPVDESYGAALEAFCETGAARFSVEVGEDVTPEIDVPPIEAYNVGRSGLMFTAASKAVSAFVRRENGIRWVGKGTRWRLARAFRKAVTTQVEERVVAAIKQCRKEQLDVKNVVLCGGVGSNMYLQQRCVVTCSFVVGRPPNLISPPPHLCTDNAAMVAWAAMHRFERQDFDPHDVSTRPKWKLEDYSGRALSRQQWVSTPH</sequence>
<dbReference type="AlphaFoldDB" id="A0A0C3PN94"/>
<evidence type="ECO:0000256" key="2">
    <source>
        <dbReference type="ARBA" id="ARBA00022679"/>
    </source>
</evidence>
<dbReference type="InterPro" id="IPR000905">
    <property type="entry name" value="Gcp-like_dom"/>
</dbReference>